<dbReference type="SUPFAM" id="SSF63825">
    <property type="entry name" value="YWTD domain"/>
    <property type="match status" value="1"/>
</dbReference>
<dbReference type="InterPro" id="IPR011042">
    <property type="entry name" value="6-blade_b-propeller_TolB-like"/>
</dbReference>
<name>A0A831LQG4_9BACT</name>
<organism evidence="1">
    <name type="scientific">Mariniphaga anaerophila</name>
    <dbReference type="NCBI Taxonomy" id="1484053"/>
    <lineage>
        <taxon>Bacteria</taxon>
        <taxon>Pseudomonadati</taxon>
        <taxon>Bacteroidota</taxon>
        <taxon>Bacteroidia</taxon>
        <taxon>Marinilabiliales</taxon>
        <taxon>Prolixibacteraceae</taxon>
        <taxon>Mariniphaga</taxon>
    </lineage>
</organism>
<reference evidence="1" key="1">
    <citation type="journal article" date="2020" name="mSystems">
        <title>Genome- and Community-Level Interaction Insights into Carbon Utilization and Element Cycling Functions of Hydrothermarchaeota in Hydrothermal Sediment.</title>
        <authorList>
            <person name="Zhou Z."/>
            <person name="Liu Y."/>
            <person name="Xu W."/>
            <person name="Pan J."/>
            <person name="Luo Z.H."/>
            <person name="Li M."/>
        </authorList>
    </citation>
    <scope>NUCLEOTIDE SEQUENCE [LARGE SCALE GENOMIC DNA]</scope>
    <source>
        <strain evidence="1">SpSt-1217</strain>
    </source>
</reference>
<dbReference type="EMBL" id="DSDK01000224">
    <property type="protein sequence ID" value="HDR50777.1"/>
    <property type="molecule type" value="Genomic_DNA"/>
</dbReference>
<gene>
    <name evidence="1" type="ORF">ENN90_04025</name>
</gene>
<dbReference type="Proteomes" id="UP000886047">
    <property type="component" value="Unassembled WGS sequence"/>
</dbReference>
<feature type="non-terminal residue" evidence="1">
    <location>
        <position position="155"/>
    </location>
</feature>
<proteinExistence type="predicted"/>
<dbReference type="Gene3D" id="2.120.10.30">
    <property type="entry name" value="TolB, C-terminal domain"/>
    <property type="match status" value="1"/>
</dbReference>
<comment type="caution">
    <text evidence="1">The sequence shown here is derived from an EMBL/GenBank/DDBJ whole genome shotgun (WGS) entry which is preliminary data.</text>
</comment>
<protein>
    <recommendedName>
        <fullName evidence="2">LVIVD repeat-containing protein</fullName>
    </recommendedName>
</protein>
<dbReference type="AlphaFoldDB" id="A0A831LQG4"/>
<accession>A0A831LQG4</accession>
<evidence type="ECO:0000313" key="1">
    <source>
        <dbReference type="EMBL" id="HDR50777.1"/>
    </source>
</evidence>
<sequence>MMKNKGIIIFLLILAVVIVAVIVGDYVSDRPNRSKPNPFAYDVNEFKNVNPELIHYRETKNFRVGFDEPAAIAVYDDKIYVAGDNSVKIIDLSGALLNDLSLPGKPQTVEVFNQTIYIAIDNQIMVYDKEGNLQNEWESLGENSLITAIAATEND</sequence>
<evidence type="ECO:0008006" key="2">
    <source>
        <dbReference type="Google" id="ProtNLM"/>
    </source>
</evidence>